<evidence type="ECO:0000313" key="2">
    <source>
        <dbReference type="EMBL" id="RDU94549.1"/>
    </source>
</evidence>
<accession>A0A3D8JN63</accession>
<dbReference type="AlphaFoldDB" id="A0A3D8JN63"/>
<protein>
    <submittedName>
        <fullName evidence="2">Uncharacterized protein</fullName>
    </submittedName>
</protein>
<dbReference type="EMBL" id="QRGA01000035">
    <property type="protein sequence ID" value="RDU94549.1"/>
    <property type="molecule type" value="Genomic_DNA"/>
</dbReference>
<comment type="caution">
    <text evidence="2">The sequence shown here is derived from an EMBL/GenBank/DDBJ whole genome shotgun (WGS) entry which is preliminary data.</text>
</comment>
<keyword evidence="3" id="KW-1185">Reference proteome</keyword>
<organism evidence="2 3">
    <name type="scientific">Trinickia dinghuensis</name>
    <dbReference type="NCBI Taxonomy" id="2291023"/>
    <lineage>
        <taxon>Bacteria</taxon>
        <taxon>Pseudomonadati</taxon>
        <taxon>Pseudomonadota</taxon>
        <taxon>Betaproteobacteria</taxon>
        <taxon>Burkholderiales</taxon>
        <taxon>Burkholderiaceae</taxon>
        <taxon>Trinickia</taxon>
    </lineage>
</organism>
<gene>
    <name evidence="2" type="ORF">DWV00_33375</name>
</gene>
<dbReference type="Proteomes" id="UP000256838">
    <property type="component" value="Unassembled WGS sequence"/>
</dbReference>
<reference evidence="2 3" key="1">
    <citation type="submission" date="2018-08" db="EMBL/GenBank/DDBJ databases">
        <title>Paraburkholderia sp. DHOM06 isolated from forest soil.</title>
        <authorList>
            <person name="Gao Z.-H."/>
            <person name="Qiu L.-H."/>
        </authorList>
    </citation>
    <scope>NUCLEOTIDE SEQUENCE [LARGE SCALE GENOMIC DNA]</scope>
    <source>
        <strain evidence="2 3">DHOM06</strain>
    </source>
</reference>
<proteinExistence type="predicted"/>
<feature type="region of interest" description="Disordered" evidence="1">
    <location>
        <begin position="80"/>
        <end position="100"/>
    </location>
</feature>
<name>A0A3D8JN63_9BURK</name>
<evidence type="ECO:0000313" key="3">
    <source>
        <dbReference type="Proteomes" id="UP000256838"/>
    </source>
</evidence>
<sequence length="100" mass="11084">MPTAVDIERDLKHIAAMITMLEADPLRQGHCPQSRLGEAAYWRTRIESALGPLGNDLVLQTRANELFARIASLFQPGLQGGQSLQVPTRPPEITLKNKRP</sequence>
<evidence type="ECO:0000256" key="1">
    <source>
        <dbReference type="SAM" id="MobiDB-lite"/>
    </source>
</evidence>